<dbReference type="PANTHER" id="PTHR11803:SF44">
    <property type="entry name" value="RUTC FAMILY PROTEIN YJGH"/>
    <property type="match status" value="1"/>
</dbReference>
<dbReference type="GO" id="GO:0005829">
    <property type="term" value="C:cytosol"/>
    <property type="evidence" value="ECO:0007669"/>
    <property type="project" value="TreeGrafter"/>
</dbReference>
<dbReference type="Pfam" id="PF01042">
    <property type="entry name" value="Ribonuc_L-PSP"/>
    <property type="match status" value="1"/>
</dbReference>
<gene>
    <name evidence="1" type="ORF">EIY87_24715</name>
</gene>
<dbReference type="EMBL" id="RSEC01000055">
    <property type="protein sequence ID" value="RSD14788.1"/>
    <property type="molecule type" value="Genomic_DNA"/>
</dbReference>
<dbReference type="GO" id="GO:0019239">
    <property type="term" value="F:deaminase activity"/>
    <property type="evidence" value="ECO:0007669"/>
    <property type="project" value="TreeGrafter"/>
</dbReference>
<dbReference type="AlphaFoldDB" id="A0A427T655"/>
<organism evidence="1 2">
    <name type="scientific">Amycolatopsis eburnea</name>
    <dbReference type="NCBI Taxonomy" id="2267691"/>
    <lineage>
        <taxon>Bacteria</taxon>
        <taxon>Bacillati</taxon>
        <taxon>Actinomycetota</taxon>
        <taxon>Actinomycetes</taxon>
        <taxon>Pseudonocardiales</taxon>
        <taxon>Pseudonocardiaceae</taxon>
        <taxon>Amycolatopsis</taxon>
    </lineage>
</organism>
<sequence length="121" mass="13403">MSDTAITPPPAPTFRRQGDLLLLSGQVGVDESWRPVTGAFQDEARAAFANVRRVLADAGARPDHILKVTAYLADLDDFAAYNEIWIEEFPERRPARTTIGAQLVTPFRVELDVVAWLGDTH</sequence>
<dbReference type="RefSeq" id="WP_125312282.1">
    <property type="nucleotide sequence ID" value="NZ_RSEC01000055.1"/>
</dbReference>
<dbReference type="InterPro" id="IPR035959">
    <property type="entry name" value="RutC-like_sf"/>
</dbReference>
<evidence type="ECO:0000313" key="2">
    <source>
        <dbReference type="Proteomes" id="UP000267081"/>
    </source>
</evidence>
<dbReference type="PANTHER" id="PTHR11803">
    <property type="entry name" value="2-IMINOBUTANOATE/2-IMINOPROPANOATE DEAMINASE RIDA"/>
    <property type="match status" value="1"/>
</dbReference>
<dbReference type="Gene3D" id="3.30.1330.40">
    <property type="entry name" value="RutC-like"/>
    <property type="match status" value="1"/>
</dbReference>
<accession>A0A427T655</accession>
<dbReference type="Proteomes" id="UP000267081">
    <property type="component" value="Unassembled WGS sequence"/>
</dbReference>
<evidence type="ECO:0000313" key="1">
    <source>
        <dbReference type="EMBL" id="RSD14788.1"/>
    </source>
</evidence>
<dbReference type="SUPFAM" id="SSF55298">
    <property type="entry name" value="YjgF-like"/>
    <property type="match status" value="1"/>
</dbReference>
<dbReference type="OrthoDB" id="3212792at2"/>
<name>A0A427T655_9PSEU</name>
<comment type="caution">
    <text evidence="1">The sequence shown here is derived from an EMBL/GenBank/DDBJ whole genome shotgun (WGS) entry which is preliminary data.</text>
</comment>
<dbReference type="InterPro" id="IPR006175">
    <property type="entry name" value="YjgF/YER057c/UK114"/>
</dbReference>
<dbReference type="CDD" id="cd00448">
    <property type="entry name" value="YjgF_YER057c_UK114_family"/>
    <property type="match status" value="1"/>
</dbReference>
<reference evidence="1 2" key="1">
    <citation type="submission" date="2018-12" db="EMBL/GenBank/DDBJ databases">
        <title>Amycolatopsis eburnea sp. nov. actinomycete associate with arbuscular mycorrhiza fungal spore.</title>
        <authorList>
            <person name="Lumyong S."/>
            <person name="Chaiya L."/>
        </authorList>
    </citation>
    <scope>NUCLEOTIDE SEQUENCE [LARGE SCALE GENOMIC DNA]</scope>
    <source>
        <strain evidence="1 2">GLM-1</strain>
    </source>
</reference>
<keyword evidence="2" id="KW-1185">Reference proteome</keyword>
<protein>
    <submittedName>
        <fullName evidence="1">RidA family protein</fullName>
    </submittedName>
</protein>
<proteinExistence type="predicted"/>